<proteinExistence type="predicted"/>
<sequence>MHSFDLFFFFFTWISVYFKTLRLRPGCNQATPDGSRCGAALSLIIVELPGLGLAVCGFVVRELCSKDDLLTISPVSVIVKYVNVVIPLFCCVQVDPLDFIIVLEEIKRNVKNGSMCSFLLL</sequence>
<keyword evidence="2" id="KW-1185">Reference proteome</keyword>
<organism evidence="1 2">
    <name type="scientific">Labeo rohita</name>
    <name type="common">Indian major carp</name>
    <name type="synonym">Cyprinus rohita</name>
    <dbReference type="NCBI Taxonomy" id="84645"/>
    <lineage>
        <taxon>Eukaryota</taxon>
        <taxon>Metazoa</taxon>
        <taxon>Chordata</taxon>
        <taxon>Craniata</taxon>
        <taxon>Vertebrata</taxon>
        <taxon>Euteleostomi</taxon>
        <taxon>Actinopterygii</taxon>
        <taxon>Neopterygii</taxon>
        <taxon>Teleostei</taxon>
        <taxon>Ostariophysi</taxon>
        <taxon>Cypriniformes</taxon>
        <taxon>Cyprinidae</taxon>
        <taxon>Labeoninae</taxon>
        <taxon>Labeonini</taxon>
        <taxon>Labeo</taxon>
    </lineage>
</organism>
<reference evidence="1 2" key="1">
    <citation type="submission" date="2022-01" db="EMBL/GenBank/DDBJ databases">
        <title>A high-quality chromosome-level genome assembly of rohu carp, Labeo rohita.</title>
        <authorList>
            <person name="Arick M.A. II"/>
            <person name="Hsu C.-Y."/>
            <person name="Magbanua Z."/>
            <person name="Pechanova O."/>
            <person name="Grover C."/>
            <person name="Miller E."/>
            <person name="Thrash A."/>
            <person name="Ezzel L."/>
            <person name="Alam S."/>
            <person name="Benzie J."/>
            <person name="Hamilton M."/>
            <person name="Karsi A."/>
            <person name="Lawrence M.L."/>
            <person name="Peterson D.G."/>
        </authorList>
    </citation>
    <scope>NUCLEOTIDE SEQUENCE [LARGE SCALE GENOMIC DNA]</scope>
    <source>
        <strain evidence="2">BAU-BD-2019</strain>
        <tissue evidence="1">Blood</tissue>
    </source>
</reference>
<comment type="caution">
    <text evidence="1">The sequence shown here is derived from an EMBL/GenBank/DDBJ whole genome shotgun (WGS) entry which is preliminary data.</text>
</comment>
<evidence type="ECO:0000313" key="1">
    <source>
        <dbReference type="EMBL" id="KAI2667684.1"/>
    </source>
</evidence>
<gene>
    <name evidence="1" type="ORF">H4Q32_004235</name>
</gene>
<name>A0ABQ8MXW9_LABRO</name>
<evidence type="ECO:0000313" key="2">
    <source>
        <dbReference type="Proteomes" id="UP000830375"/>
    </source>
</evidence>
<protein>
    <submittedName>
        <fullName evidence="1">Hemoglobin subunit theta-1</fullName>
    </submittedName>
</protein>
<accession>A0ABQ8MXW9</accession>
<dbReference type="Proteomes" id="UP000830375">
    <property type="component" value="Unassembled WGS sequence"/>
</dbReference>
<dbReference type="EMBL" id="JACTAM010000002">
    <property type="protein sequence ID" value="KAI2667684.1"/>
    <property type="molecule type" value="Genomic_DNA"/>
</dbReference>